<dbReference type="OMA" id="FLSVTWY"/>
<dbReference type="Proteomes" id="UP000265020">
    <property type="component" value="Unassembled WGS sequence"/>
</dbReference>
<keyword evidence="4" id="KW-1185">Reference proteome</keyword>
<dbReference type="SUPFAM" id="SSF48726">
    <property type="entry name" value="Immunoglobulin"/>
    <property type="match status" value="1"/>
</dbReference>
<evidence type="ECO:0000313" key="3">
    <source>
        <dbReference type="Ensembl" id="ENSCVAP00000017910.1"/>
    </source>
</evidence>
<dbReference type="GeneTree" id="ENSGT00990000203733"/>
<feature type="chain" id="PRO_5018694719" evidence="2">
    <location>
        <begin position="20"/>
        <end position="189"/>
    </location>
</feature>
<reference evidence="3" key="1">
    <citation type="submission" date="2025-08" db="UniProtKB">
        <authorList>
            <consortium name="Ensembl"/>
        </authorList>
    </citation>
    <scope>IDENTIFICATION</scope>
</reference>
<name>A0A3Q2G4U9_CYPVA</name>
<proteinExistence type="predicted"/>
<evidence type="ECO:0000256" key="1">
    <source>
        <dbReference type="SAM" id="Phobius"/>
    </source>
</evidence>
<evidence type="ECO:0000313" key="4">
    <source>
        <dbReference type="Proteomes" id="UP000265020"/>
    </source>
</evidence>
<keyword evidence="2" id="KW-0732">Signal</keyword>
<keyword evidence="1" id="KW-1133">Transmembrane helix</keyword>
<organism evidence="3 4">
    <name type="scientific">Cyprinodon variegatus</name>
    <name type="common">Sheepshead minnow</name>
    <dbReference type="NCBI Taxonomy" id="28743"/>
    <lineage>
        <taxon>Eukaryota</taxon>
        <taxon>Metazoa</taxon>
        <taxon>Chordata</taxon>
        <taxon>Craniata</taxon>
        <taxon>Vertebrata</taxon>
        <taxon>Euteleostomi</taxon>
        <taxon>Actinopterygii</taxon>
        <taxon>Neopterygii</taxon>
        <taxon>Teleostei</taxon>
        <taxon>Neoteleostei</taxon>
        <taxon>Acanthomorphata</taxon>
        <taxon>Ovalentaria</taxon>
        <taxon>Atherinomorphae</taxon>
        <taxon>Cyprinodontiformes</taxon>
        <taxon>Cyprinodontidae</taxon>
        <taxon>Cyprinodon</taxon>
    </lineage>
</organism>
<dbReference type="PANTHER" id="PTHR15193:SF1">
    <property type="entry name" value="CD83 ANTIGEN"/>
    <property type="match status" value="1"/>
</dbReference>
<evidence type="ECO:0000256" key="2">
    <source>
        <dbReference type="SAM" id="SignalP"/>
    </source>
</evidence>
<sequence>MSQEILFIIMLLVHHTTQSQREVIKDCDEDVLLEGPVSRNKALDFFSFTWYKGETAIIRMRKDKPQAFNFSREARFGENLSLILPLVKPEDSGTYKYKIIANVGGQSKEGTVTLRVNECVTQTNPTTATATTTPNSTQSNLPLDVQEFPPHWSLAGYLLVAIAKILLSLTCIQMMHVISTRREKNRLYS</sequence>
<dbReference type="Gene3D" id="2.60.40.10">
    <property type="entry name" value="Immunoglobulins"/>
    <property type="match status" value="1"/>
</dbReference>
<feature type="signal peptide" evidence="2">
    <location>
        <begin position="1"/>
        <end position="19"/>
    </location>
</feature>
<keyword evidence="1" id="KW-0472">Membrane</keyword>
<dbReference type="Ensembl" id="ENSCVAT00000032511.1">
    <property type="protein sequence ID" value="ENSCVAP00000017910.1"/>
    <property type="gene ID" value="ENSCVAG00000021057.1"/>
</dbReference>
<feature type="transmembrane region" description="Helical" evidence="1">
    <location>
        <begin position="154"/>
        <end position="178"/>
    </location>
</feature>
<protein>
    <submittedName>
        <fullName evidence="3">Si:dkey-109a10.2</fullName>
    </submittedName>
</protein>
<dbReference type="PANTHER" id="PTHR15193">
    <property type="entry name" value="CD83 ANTIGEN"/>
    <property type="match status" value="1"/>
</dbReference>
<accession>A0A3Q2G4U9</accession>
<reference evidence="3" key="2">
    <citation type="submission" date="2025-09" db="UniProtKB">
        <authorList>
            <consortium name="Ensembl"/>
        </authorList>
    </citation>
    <scope>IDENTIFICATION</scope>
</reference>
<dbReference type="AlphaFoldDB" id="A0A3Q2G4U9"/>
<dbReference type="InterPro" id="IPR013783">
    <property type="entry name" value="Ig-like_fold"/>
</dbReference>
<dbReference type="InterPro" id="IPR036179">
    <property type="entry name" value="Ig-like_dom_sf"/>
</dbReference>
<keyword evidence="1" id="KW-0812">Transmembrane</keyword>